<gene>
    <name evidence="2" type="ORF">NHX12_010049</name>
</gene>
<name>A0A9Q0DMC1_9TELE</name>
<feature type="compositionally biased region" description="Polar residues" evidence="1">
    <location>
        <begin position="1082"/>
        <end position="1091"/>
    </location>
</feature>
<feature type="region of interest" description="Disordered" evidence="1">
    <location>
        <begin position="1081"/>
        <end position="1119"/>
    </location>
</feature>
<sequence>MGTRTDFPASYYGKIDDKNPVVRAFKKEIQSFVALMKRVTSSPPVRGNNTYTKGVQTLVEIWKKYKHRLPLELYHEHVLRTADALLLLKLHHLALWQGYSLYLMDYTRVHLGDPATDMDYFRERFFPKGFHTDQAHLRMKVRALQGCVQCVLEQEKAAGDLTQQGLGRLLHVLQLTRLMMQACQPYEHLSWHLHNGSLYVYDICRYLMNANYSAQALEFLLYASICLELSVTLATPEFLPWKTTLYCAVCQCYYDSGAPAKAEVFARRALGKVNDLARLEEHTGPLTADIQRTYREARIKLSVMVFKRMASEQRPPAGPAYLLLTRPDSQQEAWHQTPTGQLLGDLFEGCGAAHFLALLEALGDGRPLLHTRALPEEPETQGVLLELLATGISILSGTSGAKGRQEADGEASWLGCFSALTTEPGQLELAVSGGDRVCLPSALRFVQLLFHYQQHGVFTPLARHMVQALQEMEDLFGVVLSEEFVGLLEVLHQCVCNSAPDVWPDRDLVLAAVLNIWAKLNAAFQSSELQPFDSNRFPDHHQVWNQNPVDPGEEEAVDPSALSILQVSLTALDLNLELLKALHRASLKRLQLCHEDVSEADLLDRIKKNKVSKALFLTQKALVVHREMGPNRGYRTKTLLEEAMVLIEKAEAEERKLYKPRTTQPSTGREEDRDDGPPPAPLLLFRTNHSLTFVPATYHTNQQVCWYQICGRAATAANLRVRLGDCGFYGTGHLVPVVGGQCELTVEGLEHNQKYVFAVAAYGSQGALLGNAIGHTTRPMLASIPLPTLSTWALLAQVAFETEQFAVAKRACGDLWRHFTQSDSTRTPQTNLSLAGLHVERLEGSSPLLLQWFLASVFIETDINVQRGALFCDSLSDKGPLIWGQNARLAECERLLLAVDVSLWCGDSSAGLQAVVSCYDLLAPLLYHGIVWEPIVQVLMKCLAALEENSSLFKESRSTETSQALLHMVACITYYLSRALRVLEQPEASLVMERGQKLLQRTYQAQVVLKAQDPIIPVYHLIANGPLGSAYQDVMKLKGNTCFPEAGALLLQRAMAGDTPDLVVRWGTEIFSCMHRNDRSLGVSTRGTEGRQQGKGLTKRKKPQQKRPGATMPEPEADRELQQVEASIRHLSSLRLSRQQRLQRRQMFGEQRVWRSQLNHLMARAHLALLHRKIQHKRAAVLAHRGAHWSCLRYVCQTAREQSSGLAGLLAGDPDREGPTPGPEAPCPTALDLLHATFTPLLGLATDLLMDMMDTLGLWAVFDGDASQEDLESGLGSQVDLRWVQSLVLDTLGLLHTHAQWESLAHYAMLFNCYTRGRYTLQVSPLLVHAQRRLLERVSELGGPPVPQPHHVKTHSYTGTLVYRSMCLVRVPLDVEDTLAAYRLALQNQPHSLHLLQHSPDGVQQGGVGLGYPGQVELCPAVATGPDPQPPDLTGQDFTTLSHLYSLPIGPEHTHTVITAYSAAIKFLEGSELRAQALHELGNLQLYSGNTRAARSSWSKAVDCALQSVGVLDSWDGVSWAGGAQSQQDTLKLAGVRGCLQAAVITAKTAQYALVSHIHQRTMCCLLSAHLFKLLPMLALYLHWVRGRCRDVHRTVEGTLLKVRALTELSMFGQAIKEAVELSHGQGVTLPYDTDISRDTERPTRKFQDNKPILENIPAVEELVNCSLSEEVRGRYGPVLCRRFGLARVQLVLALCRILPGLPVPEPCGETAVNSKEPSVSPAGQNQATVDTESSDSRGLREPDRLDLGSGREKLSPERVKCILLDWALEALESSRGPSQGWGEPECFSSAQEELEIAVETQLLLIPSPADCPRAAEVRDRLGAPLWLQCRLALLRGLAAHLPRTAIHPGPDSGEEAVRVLKKGVNECVSWGDPDTHALMLLEAAAAHTRRGPAGADPTNLLHEAVSLLSDRTRMPALSSLALALATMQLSAQRGTHSTALLELGQRLLQQQLTVFGESVEVKSGEVILPPQGFNNIYLPQLPLLAKTTMCIGNILALRAAEGSSTSGPESSSQADSPVGPHSPQPQLPTGAHGWSVAREVLRSALDLCRSCGHRDTQLEARLLYCRGRPGLGYRGYRVYSGVLHQCYLEVASLFLQDWQNIPPKTPSTSLHKGSYWRNLMASLKSRLTAAEEHMLPFWVCLRAAYMLSRALRAPAIQVEEEEEVYRWSISPRPQLCVQWVRAVHAELCEVCAMLADRPSVAGDPLSATAVLSQNLHAPLEDTTMMVLKDRTLACCVSIQDLLQPGSRPKPLTQVFDTLEHDQLQRVIHVQSSIRLTGVWVLFQVPFEVSMENVRYLQQCFDPSGGALLECSKLSEWILATLVNT</sequence>
<keyword evidence="3" id="KW-1185">Reference proteome</keyword>
<evidence type="ECO:0000313" key="3">
    <source>
        <dbReference type="Proteomes" id="UP001148018"/>
    </source>
</evidence>
<dbReference type="GO" id="GO:0060271">
    <property type="term" value="P:cilium assembly"/>
    <property type="evidence" value="ECO:0007669"/>
    <property type="project" value="TreeGrafter"/>
</dbReference>
<dbReference type="PANTHER" id="PTHR33487:SF1">
    <property type="entry name" value="CILIA- AND FLAGELLA-ASSOCIATED PROTEIN 54"/>
    <property type="match status" value="1"/>
</dbReference>
<dbReference type="Proteomes" id="UP001148018">
    <property type="component" value="Unassembled WGS sequence"/>
</dbReference>
<proteinExistence type="predicted"/>
<dbReference type="InterPro" id="IPR027912">
    <property type="entry name" value="CFAP54"/>
</dbReference>
<comment type="caution">
    <text evidence="2">The sequence shown here is derived from an EMBL/GenBank/DDBJ whole genome shotgun (WGS) entry which is preliminary data.</text>
</comment>
<accession>A0A9Q0DMC1</accession>
<organism evidence="2 3">
    <name type="scientific">Muraenolepis orangiensis</name>
    <name type="common">Patagonian moray cod</name>
    <dbReference type="NCBI Taxonomy" id="630683"/>
    <lineage>
        <taxon>Eukaryota</taxon>
        <taxon>Metazoa</taxon>
        <taxon>Chordata</taxon>
        <taxon>Craniata</taxon>
        <taxon>Vertebrata</taxon>
        <taxon>Euteleostomi</taxon>
        <taxon>Actinopterygii</taxon>
        <taxon>Neopterygii</taxon>
        <taxon>Teleostei</taxon>
        <taxon>Neoteleostei</taxon>
        <taxon>Acanthomorphata</taxon>
        <taxon>Zeiogadaria</taxon>
        <taxon>Gadariae</taxon>
        <taxon>Gadiformes</taxon>
        <taxon>Muraenolepidoidei</taxon>
        <taxon>Muraenolepididae</taxon>
        <taxon>Muraenolepis</taxon>
    </lineage>
</organism>
<dbReference type="EMBL" id="JANIIK010000115">
    <property type="protein sequence ID" value="KAJ3589202.1"/>
    <property type="molecule type" value="Genomic_DNA"/>
</dbReference>
<feature type="compositionally biased region" description="Polar residues" evidence="1">
    <location>
        <begin position="1712"/>
        <end position="1732"/>
    </location>
</feature>
<reference evidence="2" key="1">
    <citation type="submission" date="2022-07" db="EMBL/GenBank/DDBJ databases">
        <title>Chromosome-level genome of Muraenolepis orangiensis.</title>
        <authorList>
            <person name="Kim J."/>
        </authorList>
    </citation>
    <scope>NUCLEOTIDE SEQUENCE</scope>
    <source>
        <strain evidence="2">KU_S4_2022</strain>
        <tissue evidence="2">Muscle</tissue>
    </source>
</reference>
<dbReference type="PANTHER" id="PTHR33487">
    <property type="entry name" value="CILIA- AND FLAGELLA-ASSOCIATED PROTEIN 54"/>
    <property type="match status" value="1"/>
</dbReference>
<dbReference type="OrthoDB" id="2104158at2759"/>
<evidence type="ECO:0000313" key="2">
    <source>
        <dbReference type="EMBL" id="KAJ3589202.1"/>
    </source>
</evidence>
<dbReference type="Pfam" id="PF14858">
    <property type="entry name" value="CFAP54_N"/>
    <property type="match status" value="2"/>
</dbReference>
<evidence type="ECO:0000256" key="1">
    <source>
        <dbReference type="SAM" id="MobiDB-lite"/>
    </source>
</evidence>
<evidence type="ECO:0008006" key="4">
    <source>
        <dbReference type="Google" id="ProtNLM"/>
    </source>
</evidence>
<feature type="compositionally biased region" description="Basic and acidic residues" evidence="1">
    <location>
        <begin position="1735"/>
        <end position="1753"/>
    </location>
</feature>
<feature type="region of interest" description="Disordered" evidence="1">
    <location>
        <begin position="656"/>
        <end position="680"/>
    </location>
</feature>
<feature type="region of interest" description="Disordered" evidence="1">
    <location>
        <begin position="2003"/>
        <end position="2031"/>
    </location>
</feature>
<protein>
    <recommendedName>
        <fullName evidence="4">Cilia- and flagella-associated protein 54</fullName>
    </recommendedName>
</protein>
<feature type="region of interest" description="Disordered" evidence="1">
    <location>
        <begin position="1710"/>
        <end position="1753"/>
    </location>
</feature>
<feature type="compositionally biased region" description="Low complexity" evidence="1">
    <location>
        <begin position="2003"/>
        <end position="2013"/>
    </location>
</feature>